<dbReference type="EMBL" id="BAABKC010000125">
    <property type="protein sequence ID" value="GAA5077653.1"/>
    <property type="molecule type" value="Genomic_DNA"/>
</dbReference>
<evidence type="ECO:0000313" key="1">
    <source>
        <dbReference type="EMBL" id="GAA5077653.1"/>
    </source>
</evidence>
<evidence type="ECO:0000313" key="2">
    <source>
        <dbReference type="Proteomes" id="UP001500124"/>
    </source>
</evidence>
<reference evidence="2" key="1">
    <citation type="journal article" date="2019" name="Int. J. Syst. Evol. Microbiol.">
        <title>The Global Catalogue of Microorganisms (GCM) 10K type strain sequencing project: providing services to taxonomists for standard genome sequencing and annotation.</title>
        <authorList>
            <consortium name="The Broad Institute Genomics Platform"/>
            <consortium name="The Broad Institute Genome Sequencing Center for Infectious Disease"/>
            <person name="Wu L."/>
            <person name="Ma J."/>
        </authorList>
    </citation>
    <scope>NUCLEOTIDE SEQUENCE [LARGE SCALE GENOMIC DNA]</scope>
    <source>
        <strain evidence="2">JCM 18410</strain>
    </source>
</reference>
<sequence>MFFAVLQWGRWPPGPGLTVSPVESMTWGRCHRARKVPSETLIRGPTTTPPSATPGIWWAAGLHIVDARERTSFAVAGEVDFGRRFASGSAEGVIVRFVRPMDPSFRPVAAACW</sequence>
<name>A0ABP9LJS1_9ACTN</name>
<gene>
    <name evidence="1" type="ORF">GCM10023336_68620</name>
</gene>
<protein>
    <submittedName>
        <fullName evidence="1">Uncharacterized protein</fullName>
    </submittedName>
</protein>
<proteinExistence type="predicted"/>
<organism evidence="1 2">
    <name type="scientific">Streptomyces similanensis</name>
    <dbReference type="NCBI Taxonomy" id="1274988"/>
    <lineage>
        <taxon>Bacteria</taxon>
        <taxon>Bacillati</taxon>
        <taxon>Actinomycetota</taxon>
        <taxon>Actinomycetes</taxon>
        <taxon>Kitasatosporales</taxon>
        <taxon>Streptomycetaceae</taxon>
        <taxon>Streptomyces</taxon>
    </lineage>
</organism>
<comment type="caution">
    <text evidence="1">The sequence shown here is derived from an EMBL/GenBank/DDBJ whole genome shotgun (WGS) entry which is preliminary data.</text>
</comment>
<accession>A0ABP9LJS1</accession>
<dbReference type="Proteomes" id="UP001500124">
    <property type="component" value="Unassembled WGS sequence"/>
</dbReference>
<keyword evidence="2" id="KW-1185">Reference proteome</keyword>